<protein>
    <submittedName>
        <fullName evidence="2">Uncharacterized protein</fullName>
    </submittedName>
</protein>
<comment type="caution">
    <text evidence="2">The sequence shown here is derived from an EMBL/GenBank/DDBJ whole genome shotgun (WGS) entry which is preliminary data.</text>
</comment>
<evidence type="ECO:0000313" key="3">
    <source>
        <dbReference type="Proteomes" id="UP000035932"/>
    </source>
</evidence>
<accession>A0A0J6XIS1</accession>
<feature type="region of interest" description="Disordered" evidence="1">
    <location>
        <begin position="56"/>
        <end position="76"/>
    </location>
</feature>
<gene>
    <name evidence="2" type="ORF">ACS04_28325</name>
</gene>
<dbReference type="AlphaFoldDB" id="A0A0J6XIS1"/>
<sequence length="76" mass="8220">MPRPRGHRRGPAPVLQWRALAADLEQALGTVVPSLEEFTDAENAVRRLEAVLARTTTHGPATEAAPARIRAGSRDL</sequence>
<dbReference type="Proteomes" id="UP000035932">
    <property type="component" value="Unassembled WGS sequence"/>
</dbReference>
<reference evidence="2 3" key="1">
    <citation type="submission" date="2015-06" db="EMBL/GenBank/DDBJ databases">
        <title>Recapitulation of the evolution of biosynthetic gene clusters reveals hidden chemical diversity on bacterial genomes.</title>
        <authorList>
            <person name="Cruz-Morales P."/>
            <person name="Martinez-Guerrero C."/>
            <person name="Morales-Escalante M.A."/>
            <person name="Yanez-Guerra L.A."/>
            <person name="Kopp J.F."/>
            <person name="Feldmann J."/>
            <person name="Ramos-Aboites H.E."/>
            <person name="Barona-Gomez F."/>
        </authorList>
    </citation>
    <scope>NUCLEOTIDE SEQUENCE [LARGE SCALE GENOMIC DNA]</scope>
    <source>
        <strain evidence="2 3">ATCC 31245</strain>
    </source>
</reference>
<organism evidence="2 3">
    <name type="scientific">Streptomyces roseus</name>
    <dbReference type="NCBI Taxonomy" id="66430"/>
    <lineage>
        <taxon>Bacteria</taxon>
        <taxon>Bacillati</taxon>
        <taxon>Actinomycetota</taxon>
        <taxon>Actinomycetes</taxon>
        <taxon>Kitasatosporales</taxon>
        <taxon>Streptomycetaceae</taxon>
        <taxon>Streptomyces</taxon>
    </lineage>
</organism>
<evidence type="ECO:0000256" key="1">
    <source>
        <dbReference type="SAM" id="MobiDB-lite"/>
    </source>
</evidence>
<dbReference type="EMBL" id="LFML01000126">
    <property type="protein sequence ID" value="KMO94528.1"/>
    <property type="molecule type" value="Genomic_DNA"/>
</dbReference>
<proteinExistence type="predicted"/>
<keyword evidence="3" id="KW-1185">Reference proteome</keyword>
<dbReference type="PATRIC" id="fig|66430.4.peg.1317"/>
<name>A0A0J6XIS1_9ACTN</name>
<evidence type="ECO:0000313" key="2">
    <source>
        <dbReference type="EMBL" id="KMO94528.1"/>
    </source>
</evidence>